<evidence type="ECO:0000313" key="1">
    <source>
        <dbReference type="EMBL" id="EEG29599.1"/>
    </source>
</evidence>
<organism evidence="1 2">
    <name type="scientific">[Clostridium] methylpentosum DSM 5476</name>
    <dbReference type="NCBI Taxonomy" id="537013"/>
    <lineage>
        <taxon>Bacteria</taxon>
        <taxon>Bacillati</taxon>
        <taxon>Bacillota</taxon>
        <taxon>Clostridia</taxon>
        <taxon>Eubacteriales</taxon>
        <taxon>Oscillospiraceae</taxon>
        <taxon>Oscillospiraceae incertae sedis</taxon>
    </lineage>
</organism>
<reference evidence="1 2" key="1">
    <citation type="submission" date="2009-01" db="EMBL/GenBank/DDBJ databases">
        <authorList>
            <person name="Fulton L."/>
            <person name="Clifton S."/>
            <person name="Fulton B."/>
            <person name="Xu J."/>
            <person name="Minx P."/>
            <person name="Pepin K.H."/>
            <person name="Johnson M."/>
            <person name="Bhonagiri V."/>
            <person name="Nash W.E."/>
            <person name="Mardis E.R."/>
            <person name="Wilson R.K."/>
        </authorList>
    </citation>
    <scope>NUCLEOTIDE SEQUENCE [LARGE SCALE GENOMIC DNA]</scope>
    <source>
        <strain evidence="1 2">DSM 5476</strain>
    </source>
</reference>
<dbReference type="STRING" id="537013.CLOSTMETH_02780"/>
<comment type="caution">
    <text evidence="1">The sequence shown here is derived from an EMBL/GenBank/DDBJ whole genome shotgun (WGS) entry which is preliminary data.</text>
</comment>
<protein>
    <submittedName>
        <fullName evidence="1">Uncharacterized protein</fullName>
    </submittedName>
</protein>
<dbReference type="AlphaFoldDB" id="C0EFY8"/>
<evidence type="ECO:0000313" key="2">
    <source>
        <dbReference type="Proteomes" id="UP000003340"/>
    </source>
</evidence>
<gene>
    <name evidence="1" type="ORF">CLOSTMETH_02780</name>
</gene>
<accession>C0EFY8</accession>
<dbReference type="EMBL" id="ACEC01000094">
    <property type="protein sequence ID" value="EEG29599.1"/>
    <property type="molecule type" value="Genomic_DNA"/>
</dbReference>
<name>C0EFY8_9FIRM</name>
<sequence>MAFEGRNGSWPIWVLENTCSRAVLISLEIVLFGSQRGGRF</sequence>
<dbReference type="HOGENOM" id="CLU_3287492_0_0_9"/>
<proteinExistence type="predicted"/>
<dbReference type="Proteomes" id="UP000003340">
    <property type="component" value="Unassembled WGS sequence"/>
</dbReference>
<keyword evidence="2" id="KW-1185">Reference proteome</keyword>
<reference evidence="1 2" key="2">
    <citation type="submission" date="2009-02" db="EMBL/GenBank/DDBJ databases">
        <title>Draft genome sequence of Clostridium methylpentosum (DSM 5476).</title>
        <authorList>
            <person name="Sudarsanam P."/>
            <person name="Ley R."/>
            <person name="Guruge J."/>
            <person name="Turnbaugh P.J."/>
            <person name="Mahowald M."/>
            <person name="Liep D."/>
            <person name="Gordon J."/>
        </authorList>
    </citation>
    <scope>NUCLEOTIDE SEQUENCE [LARGE SCALE GENOMIC DNA]</scope>
    <source>
        <strain evidence="1 2">DSM 5476</strain>
    </source>
</reference>